<proteinExistence type="predicted"/>
<dbReference type="Proteomes" id="UP001172159">
    <property type="component" value="Unassembled WGS sequence"/>
</dbReference>
<accession>A0AA40B2W4</accession>
<evidence type="ECO:0000313" key="2">
    <source>
        <dbReference type="Proteomes" id="UP001172159"/>
    </source>
</evidence>
<feature type="non-terminal residue" evidence="1">
    <location>
        <position position="1"/>
    </location>
</feature>
<comment type="caution">
    <text evidence="1">The sequence shown here is derived from an EMBL/GenBank/DDBJ whole genome shotgun (WGS) entry which is preliminary data.</text>
</comment>
<organism evidence="1 2">
    <name type="scientific">Apiosordaria backusii</name>
    <dbReference type="NCBI Taxonomy" id="314023"/>
    <lineage>
        <taxon>Eukaryota</taxon>
        <taxon>Fungi</taxon>
        <taxon>Dikarya</taxon>
        <taxon>Ascomycota</taxon>
        <taxon>Pezizomycotina</taxon>
        <taxon>Sordariomycetes</taxon>
        <taxon>Sordariomycetidae</taxon>
        <taxon>Sordariales</taxon>
        <taxon>Lasiosphaeriaceae</taxon>
        <taxon>Apiosordaria</taxon>
    </lineage>
</organism>
<reference evidence="1" key="1">
    <citation type="submission" date="2023-06" db="EMBL/GenBank/DDBJ databases">
        <title>Genome-scale phylogeny and comparative genomics of the fungal order Sordariales.</title>
        <authorList>
            <consortium name="Lawrence Berkeley National Laboratory"/>
            <person name="Hensen N."/>
            <person name="Bonometti L."/>
            <person name="Westerberg I."/>
            <person name="Brannstrom I.O."/>
            <person name="Guillou S."/>
            <person name="Cros-Aarteil S."/>
            <person name="Calhoun S."/>
            <person name="Haridas S."/>
            <person name="Kuo A."/>
            <person name="Mondo S."/>
            <person name="Pangilinan J."/>
            <person name="Riley R."/>
            <person name="Labutti K."/>
            <person name="Andreopoulos B."/>
            <person name="Lipzen A."/>
            <person name="Chen C."/>
            <person name="Yanf M."/>
            <person name="Daum C."/>
            <person name="Ng V."/>
            <person name="Clum A."/>
            <person name="Steindorff A."/>
            <person name="Ohm R."/>
            <person name="Martin F."/>
            <person name="Silar P."/>
            <person name="Natvig D."/>
            <person name="Lalanne C."/>
            <person name="Gautier V."/>
            <person name="Ament-Velasquez S.L."/>
            <person name="Kruys A."/>
            <person name="Hutchinson M.I."/>
            <person name="Powell A.J."/>
            <person name="Barry K."/>
            <person name="Miller A.N."/>
            <person name="Grigoriev I.V."/>
            <person name="Debuchy R."/>
            <person name="Gladieux P."/>
            <person name="Thoren M.H."/>
            <person name="Johannesson H."/>
        </authorList>
    </citation>
    <scope>NUCLEOTIDE SEQUENCE</scope>
    <source>
        <strain evidence="1">CBS 540.89</strain>
    </source>
</reference>
<protein>
    <submittedName>
        <fullName evidence="1">Uncharacterized protein</fullName>
    </submittedName>
</protein>
<sequence>DLWCEFFELKKCPAAFQFNEEAAWIEHHVLHFEEALPHQSNCWFCDDFRFVAKSPGELYPRFYDRMQHIYSHIYTDRMTIQNVRPDFHIIEHMYRKCLISNQTYRIAMAFDELPPEYRIPGVPGAAPASSN</sequence>
<dbReference type="AlphaFoldDB" id="A0AA40B2W4"/>
<keyword evidence="2" id="KW-1185">Reference proteome</keyword>
<feature type="non-terminal residue" evidence="1">
    <location>
        <position position="131"/>
    </location>
</feature>
<name>A0AA40B2W4_9PEZI</name>
<evidence type="ECO:0000313" key="1">
    <source>
        <dbReference type="EMBL" id="KAK0726688.1"/>
    </source>
</evidence>
<dbReference type="EMBL" id="JAUKTV010000010">
    <property type="protein sequence ID" value="KAK0726688.1"/>
    <property type="molecule type" value="Genomic_DNA"/>
</dbReference>
<gene>
    <name evidence="1" type="ORF">B0T21DRAFT_253082</name>
</gene>